<proteinExistence type="predicted"/>
<accession>A0A139R358</accession>
<evidence type="ECO:0008006" key="5">
    <source>
        <dbReference type="Google" id="ProtNLM"/>
    </source>
</evidence>
<dbReference type="EMBL" id="LQXV01000166">
    <property type="protein sequence ID" value="KXU09171.1"/>
    <property type="molecule type" value="Genomic_DNA"/>
</dbReference>
<comment type="caution">
    <text evidence="2">The sequence shown here is derived from an EMBL/GenBank/DDBJ whole genome shotgun (WGS) entry which is preliminary data.</text>
</comment>
<gene>
    <name evidence="1" type="ORF">SGADD02_02068</name>
    <name evidence="2" type="ORF">SGADD03_00994</name>
</gene>
<name>A0A139R358_9STRE</name>
<evidence type="ECO:0000313" key="3">
    <source>
        <dbReference type="Proteomes" id="UP000070198"/>
    </source>
</evidence>
<dbReference type="EMBL" id="LQOF01000410">
    <property type="protein sequence ID" value="KXT64438.1"/>
    <property type="molecule type" value="Genomic_DNA"/>
</dbReference>
<protein>
    <recommendedName>
        <fullName evidence="5">DUF961 domain-containing protein</fullName>
    </recommendedName>
</protein>
<dbReference type="PATRIC" id="fig|315405.11.peg.2404"/>
<evidence type="ECO:0000313" key="1">
    <source>
        <dbReference type="EMBL" id="KXT64438.1"/>
    </source>
</evidence>
<dbReference type="AlphaFoldDB" id="A0A139R358"/>
<dbReference type="Gene3D" id="2.40.50.390">
    <property type="entry name" value="Conjugative transposon protein, DUF961"/>
    <property type="match status" value="1"/>
</dbReference>
<evidence type="ECO:0000313" key="4">
    <source>
        <dbReference type="Proteomes" id="UP000071927"/>
    </source>
</evidence>
<dbReference type="Proteomes" id="UP000071927">
    <property type="component" value="Unassembled WGS sequence"/>
</dbReference>
<dbReference type="Proteomes" id="UP000070198">
    <property type="component" value="Unassembled WGS sequence"/>
</dbReference>
<dbReference type="InterPro" id="IPR038620">
    <property type="entry name" value="YdcP-like_sf"/>
</dbReference>
<reference evidence="3 4" key="1">
    <citation type="submission" date="2016-01" db="EMBL/GenBank/DDBJ databases">
        <title>Highly variable Streptococcus oralis are common among viridans streptococci isolated from primates.</title>
        <authorList>
            <person name="Denapaite D."/>
            <person name="Rieger M."/>
            <person name="Koendgen S."/>
            <person name="Brueckner R."/>
            <person name="Ochigava I."/>
            <person name="Kappeler P."/>
            <person name="Maetz-Rensing K."/>
            <person name="Leendertz F."/>
            <person name="Hakenbeck R."/>
        </authorList>
    </citation>
    <scope>NUCLEOTIDE SEQUENCE [LARGE SCALE GENOMIC DNA]</scope>
    <source>
        <strain evidence="1 3">DD02</strain>
        <strain evidence="2 4">DD03</strain>
    </source>
</reference>
<evidence type="ECO:0000313" key="2">
    <source>
        <dbReference type="EMBL" id="KXU09171.1"/>
    </source>
</evidence>
<sequence>MSVKFGEEAIEKFDVAKTLGTMKLMEIRPVYDWEDVVDEETGEKKRLPTDEILEYDVVVFSSANQLRTTVTVPVEAKGVEIDLDKNYRKPVTFSGLTARVWQSREVTVDRNGNRQVSFTSGVKFRATDFSLAGTNTQLKQNQGDQK</sequence>
<organism evidence="2 4">
    <name type="scientific">Streptococcus gallolyticus</name>
    <dbReference type="NCBI Taxonomy" id="315405"/>
    <lineage>
        <taxon>Bacteria</taxon>
        <taxon>Bacillati</taxon>
        <taxon>Bacillota</taxon>
        <taxon>Bacilli</taxon>
        <taxon>Lactobacillales</taxon>
        <taxon>Streptococcaceae</taxon>
        <taxon>Streptococcus</taxon>
    </lineage>
</organism>
<dbReference type="RefSeq" id="WP_061459194.1">
    <property type="nucleotide sequence ID" value="NZ_KQ968756.1"/>
</dbReference>